<feature type="transmembrane region" description="Helical" evidence="5">
    <location>
        <begin position="155"/>
        <end position="178"/>
    </location>
</feature>
<reference evidence="6" key="2">
    <citation type="submission" date="2021-01" db="UniProtKB">
        <authorList>
            <consortium name="EnsemblMetazoa"/>
        </authorList>
    </citation>
    <scope>IDENTIFICATION</scope>
</reference>
<dbReference type="GO" id="GO:0007007">
    <property type="term" value="P:inner mitochondrial membrane organization"/>
    <property type="evidence" value="ECO:0000318"/>
    <property type="project" value="GO_Central"/>
</dbReference>
<feature type="transmembrane region" description="Helical" evidence="5">
    <location>
        <begin position="198"/>
        <end position="224"/>
    </location>
</feature>
<dbReference type="InterPro" id="IPR035871">
    <property type="entry name" value="GHITM"/>
</dbReference>
<dbReference type="CDD" id="cd10431">
    <property type="entry name" value="GHITM"/>
    <property type="match status" value="1"/>
</dbReference>
<dbReference type="Pfam" id="PF01027">
    <property type="entry name" value="Bax1-I"/>
    <property type="match status" value="1"/>
</dbReference>
<evidence type="ECO:0008006" key="8">
    <source>
        <dbReference type="Google" id="ProtNLM"/>
    </source>
</evidence>
<feature type="transmembrane region" description="Helical" evidence="5">
    <location>
        <begin position="266"/>
        <end position="288"/>
    </location>
</feature>
<dbReference type="GeneID" id="586194"/>
<comment type="similarity">
    <text evidence="5">Belongs to the BI1 family.</text>
</comment>
<dbReference type="InterPro" id="IPR006214">
    <property type="entry name" value="Bax_inhibitor_1-related"/>
</dbReference>
<keyword evidence="3 5" id="KW-1133">Transmembrane helix</keyword>
<comment type="subcellular location">
    <subcellularLocation>
        <location evidence="1">Membrane</location>
        <topology evidence="1">Multi-pass membrane protein</topology>
    </subcellularLocation>
</comment>
<evidence type="ECO:0000313" key="6">
    <source>
        <dbReference type="EnsemblMetazoa" id="XP_030835140"/>
    </source>
</evidence>
<dbReference type="CTD" id="27069"/>
<evidence type="ECO:0000256" key="1">
    <source>
        <dbReference type="ARBA" id="ARBA00004141"/>
    </source>
</evidence>
<dbReference type="OMA" id="TLMWSER"/>
<evidence type="ECO:0000256" key="4">
    <source>
        <dbReference type="ARBA" id="ARBA00023136"/>
    </source>
</evidence>
<name>A0A7M7NEH0_STRPU</name>
<protein>
    <recommendedName>
        <fullName evidence="8">Growth hormone-inducible transmembrane protein</fullName>
    </recommendedName>
</protein>
<dbReference type="Proteomes" id="UP000007110">
    <property type="component" value="Unassembled WGS sequence"/>
</dbReference>
<dbReference type="AlphaFoldDB" id="A0A7M7NEH0"/>
<dbReference type="GO" id="GO:0005743">
    <property type="term" value="C:mitochondrial inner membrane"/>
    <property type="evidence" value="ECO:0000318"/>
    <property type="project" value="GO_Central"/>
</dbReference>
<keyword evidence="4 5" id="KW-0472">Membrane</keyword>
<dbReference type="PANTHER" id="PTHR23291:SF112">
    <property type="entry name" value="GROWTH HORMONE-INDUCIBLE TRANSMEMBRANE PROTEIN"/>
    <property type="match status" value="1"/>
</dbReference>
<dbReference type="PANTHER" id="PTHR23291">
    <property type="entry name" value="BAX INHIBITOR-RELATED"/>
    <property type="match status" value="1"/>
</dbReference>
<keyword evidence="7" id="KW-1185">Reference proteome</keyword>
<dbReference type="RefSeq" id="XP_030835140.1">
    <property type="nucleotide sequence ID" value="XM_030979280.1"/>
</dbReference>
<evidence type="ECO:0000256" key="3">
    <source>
        <dbReference type="ARBA" id="ARBA00022989"/>
    </source>
</evidence>
<evidence type="ECO:0000256" key="5">
    <source>
        <dbReference type="RuleBase" id="RU004379"/>
    </source>
</evidence>
<reference evidence="7" key="1">
    <citation type="submission" date="2015-02" db="EMBL/GenBank/DDBJ databases">
        <title>Genome sequencing for Strongylocentrotus purpuratus.</title>
        <authorList>
            <person name="Murali S."/>
            <person name="Liu Y."/>
            <person name="Vee V."/>
            <person name="English A."/>
            <person name="Wang M."/>
            <person name="Skinner E."/>
            <person name="Han Y."/>
            <person name="Muzny D.M."/>
            <person name="Worley K.C."/>
            <person name="Gibbs R.A."/>
        </authorList>
    </citation>
    <scope>NUCLEOTIDE SEQUENCE</scope>
</reference>
<dbReference type="KEGG" id="spu:586194"/>
<accession>A0A7M7NEH0</accession>
<feature type="transmembrane region" description="Helical" evidence="5">
    <location>
        <begin position="236"/>
        <end position="260"/>
    </location>
</feature>
<dbReference type="GO" id="GO:0099093">
    <property type="term" value="P:calcium export from the mitochondrion"/>
    <property type="evidence" value="ECO:0000318"/>
    <property type="project" value="GO_Central"/>
</dbReference>
<dbReference type="InParanoid" id="A0A7M7NEH0"/>
<dbReference type="EnsemblMetazoa" id="XM_030979280">
    <property type="protein sequence ID" value="XP_030835140"/>
    <property type="gene ID" value="LOC586194"/>
</dbReference>
<evidence type="ECO:0000313" key="7">
    <source>
        <dbReference type="Proteomes" id="UP000007110"/>
    </source>
</evidence>
<feature type="transmembrane region" description="Helical" evidence="5">
    <location>
        <begin position="78"/>
        <end position="96"/>
    </location>
</feature>
<sequence length="341" mass="35427">MFAARVARLPVLLCTSATQSLKSVHPKSAGLARVNLAGRAQQYASQTRLGARKAAKTRSLKEIAQAPASGSADMLGRGLLLGASAAGIGALCYYGLGFSSEVGAIERAAIWPQYVRDRVRSTYMYFGMGIAATTVSALAMARNPALLMRISPKSWVGALGGMAVVMASGMVTMSVPYAEGVGLKQLAWLGHSGLLGVVLAPICFMGGPLLIRAACYTAGVVGGLSCVAMCAPSDKFLYMGGALAMGLGAVFAASIGSMFLSPATALGSGLYAVSMYGGLVVFGGFMLYDTQMIMRRAELHPIHAQRPFDPINSAMSIYMDTINIFIRIATLLASGGGGKRK</sequence>
<evidence type="ECO:0000256" key="2">
    <source>
        <dbReference type="ARBA" id="ARBA00022692"/>
    </source>
</evidence>
<organism evidence="6 7">
    <name type="scientific">Strongylocentrotus purpuratus</name>
    <name type="common">Purple sea urchin</name>
    <dbReference type="NCBI Taxonomy" id="7668"/>
    <lineage>
        <taxon>Eukaryota</taxon>
        <taxon>Metazoa</taxon>
        <taxon>Echinodermata</taxon>
        <taxon>Eleutherozoa</taxon>
        <taxon>Echinozoa</taxon>
        <taxon>Echinoidea</taxon>
        <taxon>Euechinoidea</taxon>
        <taxon>Echinacea</taxon>
        <taxon>Camarodonta</taxon>
        <taxon>Echinidea</taxon>
        <taxon>Strongylocentrotidae</taxon>
        <taxon>Strongylocentrotus</taxon>
    </lineage>
</organism>
<dbReference type="GO" id="GO:0005262">
    <property type="term" value="F:calcium channel activity"/>
    <property type="evidence" value="ECO:0000318"/>
    <property type="project" value="GO_Central"/>
</dbReference>
<proteinExistence type="inferred from homology"/>
<feature type="transmembrane region" description="Helical" evidence="5">
    <location>
        <begin position="123"/>
        <end position="143"/>
    </location>
</feature>
<dbReference type="OrthoDB" id="6285520at2759"/>
<keyword evidence="2 5" id="KW-0812">Transmembrane</keyword>